<dbReference type="AlphaFoldDB" id="A0A1T2KW19"/>
<dbReference type="RefSeq" id="WP_078486292.1">
    <property type="nucleotide sequence ID" value="NZ_MPRJ01000019.1"/>
</dbReference>
<protein>
    <submittedName>
        <fullName evidence="1">Uncharacterized protein</fullName>
    </submittedName>
</protein>
<evidence type="ECO:0000313" key="1">
    <source>
        <dbReference type="EMBL" id="OOZ37043.1"/>
    </source>
</evidence>
<accession>A0A1T2KW19</accession>
<reference evidence="1 2" key="1">
    <citation type="submission" date="2016-11" db="EMBL/GenBank/DDBJ databases">
        <title>Mixed transmission modes and dynamic genome evolution in an obligate animal-bacterial symbiosis.</title>
        <authorList>
            <person name="Russell S.L."/>
            <person name="Corbett-Detig R.B."/>
            <person name="Cavanaugh C.M."/>
        </authorList>
    </citation>
    <scope>NUCLEOTIDE SEQUENCE [LARGE SCALE GENOMIC DNA]</scope>
    <source>
        <strain evidence="1">Se-Cadez</strain>
    </source>
</reference>
<keyword evidence="2" id="KW-1185">Reference proteome</keyword>
<evidence type="ECO:0000313" key="2">
    <source>
        <dbReference type="Proteomes" id="UP000190896"/>
    </source>
</evidence>
<name>A0A1T2KW19_9GAMM</name>
<gene>
    <name evidence="1" type="ORF">BOW51_04330</name>
</gene>
<sequence>MNPSKYVDLEGIARAYKLNKAPWLAVGYYISRDTASEYLAQAYPVIHVSDWCVDITKFDAYACSPQVVEHGDHDLSLSSVEKVRKKFKTKRPGIPLKDLFYRRVRKFRHSIVKHTSLKIS</sequence>
<comment type="caution">
    <text evidence="1">The sequence shown here is derived from an EMBL/GenBank/DDBJ whole genome shotgun (WGS) entry which is preliminary data.</text>
</comment>
<dbReference type="EMBL" id="MPRJ01000019">
    <property type="protein sequence ID" value="OOZ37043.1"/>
    <property type="molecule type" value="Genomic_DNA"/>
</dbReference>
<proteinExistence type="predicted"/>
<dbReference type="Proteomes" id="UP000190896">
    <property type="component" value="Unassembled WGS sequence"/>
</dbReference>
<organism evidence="1 2">
    <name type="scientific">Solemya velesiana gill symbiont</name>
    <dbReference type="NCBI Taxonomy" id="1918948"/>
    <lineage>
        <taxon>Bacteria</taxon>
        <taxon>Pseudomonadati</taxon>
        <taxon>Pseudomonadota</taxon>
        <taxon>Gammaproteobacteria</taxon>
        <taxon>sulfur-oxidizing symbionts</taxon>
    </lineage>
</organism>